<accession>A0ACC3DDW7</accession>
<keyword evidence="2" id="KW-1185">Reference proteome</keyword>
<proteinExistence type="predicted"/>
<gene>
    <name evidence="1" type="ORF">LTS18_000041</name>
</gene>
<reference evidence="1" key="1">
    <citation type="submission" date="2024-09" db="EMBL/GenBank/DDBJ databases">
        <title>Black Yeasts Isolated from many extreme environments.</title>
        <authorList>
            <person name="Coleine C."/>
            <person name="Stajich J.E."/>
            <person name="Selbmann L."/>
        </authorList>
    </citation>
    <scope>NUCLEOTIDE SEQUENCE</scope>
    <source>
        <strain evidence="1">CCFEE 5737</strain>
    </source>
</reference>
<comment type="caution">
    <text evidence="1">The sequence shown here is derived from an EMBL/GenBank/DDBJ whole genome shotgun (WGS) entry which is preliminary data.</text>
</comment>
<dbReference type="EMBL" id="JAWDJW010006334">
    <property type="protein sequence ID" value="KAK3065564.1"/>
    <property type="molecule type" value="Genomic_DNA"/>
</dbReference>
<organism evidence="1 2">
    <name type="scientific">Coniosporium uncinatum</name>
    <dbReference type="NCBI Taxonomy" id="93489"/>
    <lineage>
        <taxon>Eukaryota</taxon>
        <taxon>Fungi</taxon>
        <taxon>Dikarya</taxon>
        <taxon>Ascomycota</taxon>
        <taxon>Pezizomycotina</taxon>
        <taxon>Dothideomycetes</taxon>
        <taxon>Dothideomycetes incertae sedis</taxon>
        <taxon>Coniosporium</taxon>
    </lineage>
</organism>
<dbReference type="Proteomes" id="UP001186974">
    <property type="component" value="Unassembled WGS sequence"/>
</dbReference>
<evidence type="ECO:0000313" key="2">
    <source>
        <dbReference type="Proteomes" id="UP001186974"/>
    </source>
</evidence>
<evidence type="ECO:0000313" key="1">
    <source>
        <dbReference type="EMBL" id="KAK3065564.1"/>
    </source>
</evidence>
<protein>
    <submittedName>
        <fullName evidence="1">Uncharacterized protein</fullName>
    </submittedName>
</protein>
<name>A0ACC3DDW7_9PEZI</name>
<sequence>MAGPQQSTFTVDRESLKNLKDKTVLITGGSSGIGLATAQLVAGLSESNNLVILDRSPPPYTLNVPPKRILYKECNIHDWKSQRAAFEAAVERFGGLDAVYVNAGISEYKDQFFNNDLDSDGKLAQPDHRVLDIDLNAAADTVKLAIHFMRQHGGGGGSIVITTSLAGYLASAGAPMYSAAKHGVVGLMRALKNDTAKVGIAMSVVAPGITVTPILSQGQSRGSDPEVWAKEMAGLGVPINRPESIALAVGFLMNEGMAGNGKGIFVQADRMWDLERGMAGTRELWMGKEMLDLFRGGRKAPLFAATVEEEPGRAAKL</sequence>